<keyword evidence="5" id="KW-1185">Reference proteome</keyword>
<dbReference type="Proteomes" id="UP001500190">
    <property type="component" value="Unassembled WGS sequence"/>
</dbReference>
<dbReference type="PRINTS" id="PR00080">
    <property type="entry name" value="SDRFAMILY"/>
</dbReference>
<dbReference type="InterPro" id="IPR057326">
    <property type="entry name" value="KR_dom"/>
</dbReference>
<comment type="similarity">
    <text evidence="1">Belongs to the short-chain dehydrogenases/reductases (SDR) family.</text>
</comment>
<accession>A0ABP4PXZ7</accession>
<keyword evidence="2" id="KW-0560">Oxidoreductase</keyword>
<dbReference type="SMART" id="SM00822">
    <property type="entry name" value="PKS_KR"/>
    <property type="match status" value="1"/>
</dbReference>
<dbReference type="RefSeq" id="WP_344194822.1">
    <property type="nucleotide sequence ID" value="NZ_BAAAND010000008.1"/>
</dbReference>
<protein>
    <submittedName>
        <fullName evidence="4">SDR family oxidoreductase</fullName>
    </submittedName>
</protein>
<dbReference type="PANTHER" id="PTHR43639:SF1">
    <property type="entry name" value="SHORT-CHAIN DEHYDROGENASE_REDUCTASE FAMILY PROTEIN"/>
    <property type="match status" value="1"/>
</dbReference>
<evidence type="ECO:0000313" key="4">
    <source>
        <dbReference type="EMBL" id="GAA1594904.1"/>
    </source>
</evidence>
<evidence type="ECO:0000256" key="2">
    <source>
        <dbReference type="ARBA" id="ARBA00023002"/>
    </source>
</evidence>
<reference evidence="5" key="1">
    <citation type="journal article" date="2019" name="Int. J. Syst. Evol. Microbiol.">
        <title>The Global Catalogue of Microorganisms (GCM) 10K type strain sequencing project: providing services to taxonomists for standard genome sequencing and annotation.</title>
        <authorList>
            <consortium name="The Broad Institute Genomics Platform"/>
            <consortium name="The Broad Institute Genome Sequencing Center for Infectious Disease"/>
            <person name="Wu L."/>
            <person name="Ma J."/>
        </authorList>
    </citation>
    <scope>NUCLEOTIDE SEQUENCE [LARGE SCALE GENOMIC DNA]</scope>
    <source>
        <strain evidence="5">JCM 14304</strain>
    </source>
</reference>
<dbReference type="SUPFAM" id="SSF51735">
    <property type="entry name" value="NAD(P)-binding Rossmann-fold domains"/>
    <property type="match status" value="1"/>
</dbReference>
<evidence type="ECO:0000259" key="3">
    <source>
        <dbReference type="SMART" id="SM00822"/>
    </source>
</evidence>
<name>A0ABP4PXZ7_9ACTN</name>
<dbReference type="InterPro" id="IPR036291">
    <property type="entry name" value="NAD(P)-bd_dom_sf"/>
</dbReference>
<sequence>MNATGDSAGRTVALVTGGSKGLGAAIAKTLAADGMSVAINYHSDHAAARQVRTQIREAGHVAEIFQADVTDPDQVAELNAGIFSALGSVDVLVLNATGPQPDAEIEDLSWDEMLRQFEYFARSPLLLAQATIPRMRRQGYGRIISIGSEAFELGTPGSSAYVAAKGAQLGLTRSWARELGPTGITVNLVAPGFIPTERHAAVSEQDRDTYGAGVPMHRLGHPDDVAAAVSFLASPYAGFVTGQRIAVNGGHTL</sequence>
<dbReference type="InterPro" id="IPR002347">
    <property type="entry name" value="SDR_fam"/>
</dbReference>
<dbReference type="Pfam" id="PF13561">
    <property type="entry name" value="adh_short_C2"/>
    <property type="match status" value="1"/>
</dbReference>
<gene>
    <name evidence="4" type="ORF">GCM10009742_47010</name>
</gene>
<dbReference type="EMBL" id="BAAAND010000008">
    <property type="protein sequence ID" value="GAA1594904.1"/>
    <property type="molecule type" value="Genomic_DNA"/>
</dbReference>
<feature type="domain" description="Ketoreductase" evidence="3">
    <location>
        <begin position="11"/>
        <end position="205"/>
    </location>
</feature>
<proteinExistence type="inferred from homology"/>
<comment type="caution">
    <text evidence="4">The sequence shown here is derived from an EMBL/GenBank/DDBJ whole genome shotgun (WGS) entry which is preliminary data.</text>
</comment>
<dbReference type="PRINTS" id="PR00081">
    <property type="entry name" value="GDHRDH"/>
</dbReference>
<evidence type="ECO:0000256" key="1">
    <source>
        <dbReference type="ARBA" id="ARBA00006484"/>
    </source>
</evidence>
<dbReference type="PANTHER" id="PTHR43639">
    <property type="entry name" value="OXIDOREDUCTASE, SHORT-CHAIN DEHYDROGENASE/REDUCTASE FAMILY (AFU_ORTHOLOGUE AFUA_5G02870)"/>
    <property type="match status" value="1"/>
</dbReference>
<organism evidence="4 5">
    <name type="scientific">Kribbella karoonensis</name>
    <dbReference type="NCBI Taxonomy" id="324851"/>
    <lineage>
        <taxon>Bacteria</taxon>
        <taxon>Bacillati</taxon>
        <taxon>Actinomycetota</taxon>
        <taxon>Actinomycetes</taxon>
        <taxon>Propionibacteriales</taxon>
        <taxon>Kribbellaceae</taxon>
        <taxon>Kribbella</taxon>
    </lineage>
</organism>
<evidence type="ECO:0000313" key="5">
    <source>
        <dbReference type="Proteomes" id="UP001500190"/>
    </source>
</evidence>
<dbReference type="Gene3D" id="3.40.50.720">
    <property type="entry name" value="NAD(P)-binding Rossmann-like Domain"/>
    <property type="match status" value="1"/>
</dbReference>